<proteinExistence type="predicted"/>
<evidence type="ECO:0000256" key="7">
    <source>
        <dbReference type="ARBA" id="ARBA00023170"/>
    </source>
</evidence>
<evidence type="ECO:0000259" key="10">
    <source>
        <dbReference type="PROSITE" id="PS51030"/>
    </source>
</evidence>
<dbReference type="Pfam" id="PF00105">
    <property type="entry name" value="zf-C4"/>
    <property type="match status" value="1"/>
</dbReference>
<keyword evidence="2" id="KW-0863">Zinc-finger</keyword>
<reference evidence="13" key="1">
    <citation type="submission" date="2025-08" db="UniProtKB">
        <authorList>
            <consortium name="RefSeq"/>
        </authorList>
    </citation>
    <scope>IDENTIFICATION</scope>
    <source>
        <tissue evidence="13">Testes</tissue>
    </source>
</reference>
<dbReference type="PRINTS" id="PR00047">
    <property type="entry name" value="STROIDFINGER"/>
</dbReference>
<dbReference type="SMART" id="SM00399">
    <property type="entry name" value="ZnF_C4"/>
    <property type="match status" value="1"/>
</dbReference>
<keyword evidence="6" id="KW-0804">Transcription</keyword>
<evidence type="ECO:0000256" key="2">
    <source>
        <dbReference type="ARBA" id="ARBA00022771"/>
    </source>
</evidence>
<dbReference type="SUPFAM" id="SSF48508">
    <property type="entry name" value="Nuclear receptor ligand-binding domain"/>
    <property type="match status" value="1"/>
</dbReference>
<dbReference type="InterPro" id="IPR013088">
    <property type="entry name" value="Znf_NHR/GATA"/>
</dbReference>
<dbReference type="InterPro" id="IPR050274">
    <property type="entry name" value="Nuclear_hormone_rcpt_NR2"/>
</dbReference>
<keyword evidence="7" id="KW-0675">Receptor</keyword>
<evidence type="ECO:0000256" key="4">
    <source>
        <dbReference type="ARBA" id="ARBA00023015"/>
    </source>
</evidence>
<feature type="compositionally biased region" description="Polar residues" evidence="9">
    <location>
        <begin position="138"/>
        <end position="155"/>
    </location>
</feature>
<dbReference type="InterPro" id="IPR001723">
    <property type="entry name" value="Nuclear_hrmn_rcpt"/>
</dbReference>
<dbReference type="PROSITE" id="PS00031">
    <property type="entry name" value="NUCLEAR_REC_DBD_1"/>
    <property type="match status" value="1"/>
</dbReference>
<dbReference type="GeneID" id="100377802"/>
<feature type="region of interest" description="Disordered" evidence="9">
    <location>
        <begin position="79"/>
        <end position="155"/>
    </location>
</feature>
<feature type="domain" description="NR LBD" evidence="11">
    <location>
        <begin position="220"/>
        <end position="404"/>
    </location>
</feature>
<dbReference type="Gene3D" id="1.10.565.10">
    <property type="entry name" value="Retinoid X Receptor"/>
    <property type="match status" value="2"/>
</dbReference>
<dbReference type="CDD" id="cd06957">
    <property type="entry name" value="NR_DBD_PNR_like_2"/>
    <property type="match status" value="1"/>
</dbReference>
<evidence type="ECO:0000256" key="6">
    <source>
        <dbReference type="ARBA" id="ARBA00023163"/>
    </source>
</evidence>
<evidence type="ECO:0000313" key="12">
    <source>
        <dbReference type="Proteomes" id="UP000694865"/>
    </source>
</evidence>
<keyword evidence="8" id="KW-0539">Nucleus</keyword>
<sequence>MGRTLPNPVPCQVCGDKSYGKHYGVYCCDGCSCFFKRSIRRNMVYTCIGKGNCTIDKARRNWCPYCRLNKCFAVSMNRSAVQEERGPRKNKDPTSSMDKNKTKPDSTSSNVNGAEHPGCDGKIHSYSPKSRSPDSTEESTSPKPQHSPFQPWKTTSIRTMKMKLEKESSDFRSAFESFRPARCQPYPIHGPAVLAANLPNPSTLALGQHIAPRIVTKGSSTSPLDTHLRVGPPPVLVRPIALTRQGYQEMLHEIAAQILFTSIKRARSVQTFQTLSFSDQILLLEDCWGELFLLHAAYWPVDLATLIVQFQGSADTAAGSGFDSLKVNFKEGLGNTQQVEFLQDQAQLILAQYVNSKTPQNPARFGKLLLTLASLRTYKSEIIEELFFRKTIGKVPIEAIFGSV</sequence>
<dbReference type="PROSITE" id="PS51843">
    <property type="entry name" value="NR_LBD"/>
    <property type="match status" value="1"/>
</dbReference>
<keyword evidence="5" id="KW-0238">DNA-binding</keyword>
<evidence type="ECO:0000259" key="11">
    <source>
        <dbReference type="PROSITE" id="PS51843"/>
    </source>
</evidence>
<dbReference type="InterPro" id="IPR001628">
    <property type="entry name" value="Znf_hrmn_rcpt"/>
</dbReference>
<dbReference type="PRINTS" id="PR00398">
    <property type="entry name" value="STRDHORMONER"/>
</dbReference>
<evidence type="ECO:0000256" key="8">
    <source>
        <dbReference type="ARBA" id="ARBA00023242"/>
    </source>
</evidence>
<evidence type="ECO:0000313" key="13">
    <source>
        <dbReference type="RefSeq" id="XP_002740657.1"/>
    </source>
</evidence>
<accession>A0ABM0GZ80</accession>
<gene>
    <name evidence="13" type="primary">LOC100377802</name>
</gene>
<evidence type="ECO:0000256" key="5">
    <source>
        <dbReference type="ARBA" id="ARBA00023125"/>
    </source>
</evidence>
<dbReference type="InterPro" id="IPR035500">
    <property type="entry name" value="NHR-like_dom_sf"/>
</dbReference>
<name>A0ABM0GZ80_SACKO</name>
<dbReference type="RefSeq" id="XP_002740657.1">
    <property type="nucleotide sequence ID" value="XM_002740611.1"/>
</dbReference>
<keyword evidence="12" id="KW-1185">Reference proteome</keyword>
<dbReference type="PANTHER" id="PTHR24083">
    <property type="entry name" value="NUCLEAR HORMONE RECEPTOR"/>
    <property type="match status" value="1"/>
</dbReference>
<dbReference type="InterPro" id="IPR000536">
    <property type="entry name" value="Nucl_hrmn_rcpt_lig-bd"/>
</dbReference>
<evidence type="ECO:0000256" key="1">
    <source>
        <dbReference type="ARBA" id="ARBA00022723"/>
    </source>
</evidence>
<organism evidence="12 13">
    <name type="scientific">Saccoglossus kowalevskii</name>
    <name type="common">Acorn worm</name>
    <dbReference type="NCBI Taxonomy" id="10224"/>
    <lineage>
        <taxon>Eukaryota</taxon>
        <taxon>Metazoa</taxon>
        <taxon>Hemichordata</taxon>
        <taxon>Enteropneusta</taxon>
        <taxon>Harrimaniidae</taxon>
        <taxon>Saccoglossus</taxon>
    </lineage>
</organism>
<dbReference type="SUPFAM" id="SSF57716">
    <property type="entry name" value="Glucocorticoid receptor-like (DNA-binding domain)"/>
    <property type="match status" value="1"/>
</dbReference>
<dbReference type="PROSITE" id="PS51030">
    <property type="entry name" value="NUCLEAR_REC_DBD_2"/>
    <property type="match status" value="1"/>
</dbReference>
<keyword evidence="3" id="KW-0862">Zinc</keyword>
<feature type="domain" description="Nuclear receptor" evidence="10">
    <location>
        <begin position="8"/>
        <end position="83"/>
    </location>
</feature>
<feature type="compositionally biased region" description="Basic and acidic residues" evidence="9">
    <location>
        <begin position="81"/>
        <end position="104"/>
    </location>
</feature>
<evidence type="ECO:0000256" key="3">
    <source>
        <dbReference type="ARBA" id="ARBA00022833"/>
    </source>
</evidence>
<evidence type="ECO:0000256" key="9">
    <source>
        <dbReference type="SAM" id="MobiDB-lite"/>
    </source>
</evidence>
<dbReference type="Pfam" id="PF00104">
    <property type="entry name" value="Hormone_recep"/>
    <property type="match status" value="2"/>
</dbReference>
<protein>
    <submittedName>
        <fullName evidence="13">Photoreceptor-specific nuclear receptor-like</fullName>
    </submittedName>
</protein>
<keyword evidence="4" id="KW-0805">Transcription regulation</keyword>
<dbReference type="Gene3D" id="3.30.50.10">
    <property type="entry name" value="Erythroid Transcription Factor GATA-1, subunit A"/>
    <property type="match status" value="1"/>
</dbReference>
<keyword evidence="1" id="KW-0479">Metal-binding</keyword>
<dbReference type="Proteomes" id="UP000694865">
    <property type="component" value="Unplaced"/>
</dbReference>